<dbReference type="InterPro" id="IPR014710">
    <property type="entry name" value="RmlC-like_jellyroll"/>
</dbReference>
<dbReference type="AlphaFoldDB" id="A0AA41RP98"/>
<protein>
    <recommendedName>
        <fullName evidence="5">Cyclic nucleotide-binding domain-containing protein</fullName>
    </recommendedName>
</protein>
<dbReference type="PANTHER" id="PTHR11066:SF34">
    <property type="entry name" value="ACYL-COENZYME A THIOESTERASE 8"/>
    <property type="match status" value="1"/>
</dbReference>
<organism evidence="6 7">
    <name type="scientific">Papaver nudicaule</name>
    <name type="common">Iceland poppy</name>
    <dbReference type="NCBI Taxonomy" id="74823"/>
    <lineage>
        <taxon>Eukaryota</taxon>
        <taxon>Viridiplantae</taxon>
        <taxon>Streptophyta</taxon>
        <taxon>Embryophyta</taxon>
        <taxon>Tracheophyta</taxon>
        <taxon>Spermatophyta</taxon>
        <taxon>Magnoliopsida</taxon>
        <taxon>Ranunculales</taxon>
        <taxon>Papaveraceae</taxon>
        <taxon>Papaveroideae</taxon>
        <taxon>Papaver</taxon>
    </lineage>
</organism>
<dbReference type="InterPro" id="IPR029069">
    <property type="entry name" value="HotDog_dom_sf"/>
</dbReference>
<dbReference type="Proteomes" id="UP001177140">
    <property type="component" value="Unassembled WGS sequence"/>
</dbReference>
<dbReference type="GO" id="GO:0047617">
    <property type="term" value="F:fatty acyl-CoA hydrolase activity"/>
    <property type="evidence" value="ECO:0007669"/>
    <property type="project" value="InterPro"/>
</dbReference>
<feature type="domain" description="Cyclic nucleotide-binding" evidence="5">
    <location>
        <begin position="16"/>
        <end position="88"/>
    </location>
</feature>
<comment type="subunit">
    <text evidence="2">Homotetramer.</text>
</comment>
<dbReference type="InterPro" id="IPR003703">
    <property type="entry name" value="Acyl_CoA_thio"/>
</dbReference>
<dbReference type="PANTHER" id="PTHR11066">
    <property type="entry name" value="ACYL-COA THIOESTERASE"/>
    <property type="match status" value="1"/>
</dbReference>
<dbReference type="InterPro" id="IPR042171">
    <property type="entry name" value="Acyl-CoA_hotdog"/>
</dbReference>
<dbReference type="Gene3D" id="2.60.120.10">
    <property type="entry name" value="Jelly Rolls"/>
    <property type="match status" value="1"/>
</dbReference>
<dbReference type="SUPFAM" id="SSF51206">
    <property type="entry name" value="cAMP-binding domain-like"/>
    <property type="match status" value="1"/>
</dbReference>
<proteinExistence type="inferred from homology"/>
<dbReference type="GO" id="GO:0006637">
    <property type="term" value="P:acyl-CoA metabolic process"/>
    <property type="evidence" value="ECO:0007669"/>
    <property type="project" value="InterPro"/>
</dbReference>
<dbReference type="SMART" id="SM00100">
    <property type="entry name" value="cNMP"/>
    <property type="match status" value="1"/>
</dbReference>
<evidence type="ECO:0000313" key="6">
    <source>
        <dbReference type="EMBL" id="MCL7022047.1"/>
    </source>
</evidence>
<evidence type="ECO:0000256" key="4">
    <source>
        <dbReference type="ARBA" id="ARBA00023098"/>
    </source>
</evidence>
<dbReference type="CDD" id="cd03445">
    <property type="entry name" value="Thioesterase_II_repeat2"/>
    <property type="match status" value="1"/>
</dbReference>
<accession>A0AA41RP98</accession>
<dbReference type="InterPro" id="IPR018490">
    <property type="entry name" value="cNMP-bd_dom_sf"/>
</dbReference>
<dbReference type="Pfam" id="PF13622">
    <property type="entry name" value="4HBT_3"/>
    <property type="match status" value="1"/>
</dbReference>
<dbReference type="InterPro" id="IPR049449">
    <property type="entry name" value="TesB_ACOT8-like_N"/>
</dbReference>
<comment type="similarity">
    <text evidence="1">Belongs to the C/M/P thioester hydrolase family.</text>
</comment>
<sequence length="448" mass="50650">MESFVVVIQFLANIPLLQRLPSSSIDKIAQLVQYKHYKVNEYVVREGETGDGIYFIWQGEAKVHGYNNVFKVEDRSLERRLKPYDYFGHGDLTSCHEADIMALTKLTCLVLLHEHSSLLQPKSIWTADETHKASLMERILHLEPIEVNIFRGITLPDTPRTTKVFGGQMTGQACFCTHPFLFFLPFSLVIICALAAAIKTVDCGKLVHSLHNYFLLAGELDMPIVYQVHRLRDGNSFATRRVDALQKGNVIFTLLASFQKEEIGFEHQEVTMPSAPAPDTLLSMEELRQRSYSDPRLPGNYRSKVVIDPWPVDMRFYEPTGYLVETKTPGSLSFWLKAQGELSDDPGLHRCVAAFISDLILIAVSLKPHGKKGVITTFISLDHTMWFHRSFRADEWLLYVIESPSASSGRGFCSAKMYNQKGQLVVSLIQEGLIRKAKAQQPVAKSNL</sequence>
<dbReference type="PROSITE" id="PS50042">
    <property type="entry name" value="CNMP_BINDING_3"/>
    <property type="match status" value="1"/>
</dbReference>
<dbReference type="CDD" id="cd00038">
    <property type="entry name" value="CAP_ED"/>
    <property type="match status" value="1"/>
</dbReference>
<dbReference type="Gene3D" id="2.40.160.210">
    <property type="entry name" value="Acyl-CoA thioesterase, double hotdog domain"/>
    <property type="match status" value="1"/>
</dbReference>
<dbReference type="InterPro" id="IPR000595">
    <property type="entry name" value="cNMP-bd_dom"/>
</dbReference>
<dbReference type="Gene3D" id="3.10.129.10">
    <property type="entry name" value="Hotdog Thioesterase"/>
    <property type="match status" value="1"/>
</dbReference>
<dbReference type="GO" id="GO:0009062">
    <property type="term" value="P:fatty acid catabolic process"/>
    <property type="evidence" value="ECO:0007669"/>
    <property type="project" value="TreeGrafter"/>
</dbReference>
<keyword evidence="3" id="KW-0378">Hydrolase</keyword>
<comment type="caution">
    <text evidence="6">The sequence shown here is derived from an EMBL/GenBank/DDBJ whole genome shotgun (WGS) entry which is preliminary data.</text>
</comment>
<evidence type="ECO:0000256" key="1">
    <source>
        <dbReference type="ARBA" id="ARBA00006538"/>
    </source>
</evidence>
<keyword evidence="7" id="KW-1185">Reference proteome</keyword>
<reference evidence="6" key="1">
    <citation type="submission" date="2022-03" db="EMBL/GenBank/DDBJ databases">
        <title>A functionally conserved STORR gene fusion in Papaver species that diverged 16.8 million years ago.</title>
        <authorList>
            <person name="Catania T."/>
        </authorList>
    </citation>
    <scope>NUCLEOTIDE SEQUENCE</scope>
    <source>
        <strain evidence="6">S-191538</strain>
    </source>
</reference>
<evidence type="ECO:0000259" key="5">
    <source>
        <dbReference type="PROSITE" id="PS50042"/>
    </source>
</evidence>
<dbReference type="FunFam" id="2.40.160.210:FF:000001">
    <property type="entry name" value="Acyl-CoA thioesterase II"/>
    <property type="match status" value="1"/>
</dbReference>
<evidence type="ECO:0000256" key="3">
    <source>
        <dbReference type="ARBA" id="ARBA00022801"/>
    </source>
</evidence>
<dbReference type="PROSITE" id="PS00888">
    <property type="entry name" value="CNMP_BINDING_1"/>
    <property type="match status" value="1"/>
</dbReference>
<dbReference type="CDD" id="cd03444">
    <property type="entry name" value="Thioesterase_II_repeat1"/>
    <property type="match status" value="1"/>
</dbReference>
<evidence type="ECO:0000313" key="7">
    <source>
        <dbReference type="Proteomes" id="UP001177140"/>
    </source>
</evidence>
<keyword evidence="4" id="KW-0443">Lipid metabolism</keyword>
<dbReference type="InterPro" id="IPR025652">
    <property type="entry name" value="TesB_C"/>
</dbReference>
<dbReference type="EMBL" id="JAJJMA010007495">
    <property type="protein sequence ID" value="MCL7022047.1"/>
    <property type="molecule type" value="Genomic_DNA"/>
</dbReference>
<name>A0AA41RP98_PAPNU</name>
<dbReference type="SUPFAM" id="SSF54637">
    <property type="entry name" value="Thioesterase/thiol ester dehydrase-isomerase"/>
    <property type="match status" value="2"/>
</dbReference>
<gene>
    <name evidence="6" type="ORF">MKW94_014067</name>
</gene>
<dbReference type="Pfam" id="PF00027">
    <property type="entry name" value="cNMP_binding"/>
    <property type="match status" value="1"/>
</dbReference>
<evidence type="ECO:0000256" key="2">
    <source>
        <dbReference type="ARBA" id="ARBA00011881"/>
    </source>
</evidence>
<dbReference type="Pfam" id="PF02551">
    <property type="entry name" value="Acyl_CoA_thio"/>
    <property type="match status" value="1"/>
</dbReference>
<dbReference type="InterPro" id="IPR018488">
    <property type="entry name" value="cNMP-bd_CS"/>
</dbReference>